<dbReference type="Gene3D" id="3.30.420.10">
    <property type="entry name" value="Ribonuclease H-like superfamily/Ribonuclease H"/>
    <property type="match status" value="1"/>
</dbReference>
<dbReference type="Pfam" id="PF02945">
    <property type="entry name" value="Endonuclease_7"/>
    <property type="match status" value="1"/>
</dbReference>
<dbReference type="Proteomes" id="UP001627154">
    <property type="component" value="Unassembled WGS sequence"/>
</dbReference>
<proteinExistence type="predicted"/>
<dbReference type="EMBL" id="JBJJXI010000092">
    <property type="protein sequence ID" value="KAL3394121.1"/>
    <property type="molecule type" value="Genomic_DNA"/>
</dbReference>
<reference evidence="1 2" key="1">
    <citation type="journal article" date="2024" name="bioRxiv">
        <title>A reference genome for Trichogramma kaykai: A tiny desert-dwelling parasitoid wasp with competing sex-ratio distorters.</title>
        <authorList>
            <person name="Culotta J."/>
            <person name="Lindsey A.R."/>
        </authorList>
    </citation>
    <scope>NUCLEOTIDE SEQUENCE [LARGE SCALE GENOMIC DNA]</scope>
    <source>
        <strain evidence="1 2">KSX58</strain>
    </source>
</reference>
<dbReference type="InterPro" id="IPR036397">
    <property type="entry name" value="RNaseH_sf"/>
</dbReference>
<protein>
    <recommendedName>
        <fullName evidence="3">DNA-directed DNA polymerase</fullName>
    </recommendedName>
</protein>
<accession>A0ABD2WNC8</accession>
<dbReference type="PANTHER" id="PTHR31511:SF12">
    <property type="entry name" value="RHO TERMINATION FACTOR N-TERMINAL DOMAIN-CONTAINING PROTEIN"/>
    <property type="match status" value="1"/>
</dbReference>
<comment type="caution">
    <text evidence="1">The sequence shown here is derived from an EMBL/GenBank/DDBJ whole genome shotgun (WGS) entry which is preliminary data.</text>
</comment>
<gene>
    <name evidence="1" type="ORF">TKK_011173</name>
</gene>
<dbReference type="InterPro" id="IPR044925">
    <property type="entry name" value="His-Me_finger_sf"/>
</dbReference>
<dbReference type="SUPFAM" id="SSF54060">
    <property type="entry name" value="His-Me finger endonucleases"/>
    <property type="match status" value="1"/>
</dbReference>
<organism evidence="1 2">
    <name type="scientific">Trichogramma kaykai</name>
    <dbReference type="NCBI Taxonomy" id="54128"/>
    <lineage>
        <taxon>Eukaryota</taxon>
        <taxon>Metazoa</taxon>
        <taxon>Ecdysozoa</taxon>
        <taxon>Arthropoda</taxon>
        <taxon>Hexapoda</taxon>
        <taxon>Insecta</taxon>
        <taxon>Pterygota</taxon>
        <taxon>Neoptera</taxon>
        <taxon>Endopterygota</taxon>
        <taxon>Hymenoptera</taxon>
        <taxon>Apocrita</taxon>
        <taxon>Proctotrupomorpha</taxon>
        <taxon>Chalcidoidea</taxon>
        <taxon>Trichogrammatidae</taxon>
        <taxon>Trichogramma</taxon>
    </lineage>
</organism>
<dbReference type="AlphaFoldDB" id="A0ABD2WNC8"/>
<evidence type="ECO:0000313" key="2">
    <source>
        <dbReference type="Proteomes" id="UP001627154"/>
    </source>
</evidence>
<keyword evidence="2" id="KW-1185">Reference proteome</keyword>
<evidence type="ECO:0000313" key="1">
    <source>
        <dbReference type="EMBL" id="KAL3394121.1"/>
    </source>
</evidence>
<sequence>MEREFSTLIEKLRQALRSGEIIEEAVVNAAIEYLEKALSTKLSQSEKHKCQTQLAHFFSIRAICEKRGSGIGEEVHVKWENVKSAFECRIRSGQVINLDHKDAISFLEDASTLFEEQIKLALTEHSMLKVYTELAAEYISLSKEGEELHSMKYFNTKAESISQSTNLEEWFIINIQESILKQMEDFQEKNSGWTLHSIVHLAIHINKYNPTRASSYIPLPKSIQDKKACLNVQNFDDCCFKWAILSALRKEIKKNKHRIEPYKKFENELNFSGIESPVKIKDIPKFEKINKISVNVYALKQTGDIEPIHLTASKQKKHIHLLLIQDRYDDEDFQGEEPYIPINYPYIWIKNLSRLIGSKLSKDKRKKYICDRCLHYFASLERLRIHEIDCATMNKCKIKLPEEKDKILKFKDYSKKEWVPFIIYGDFECVLKPINESKAYTEHEPLSVGFYLKCNFNPELSEYRCYRKSNNDDKSPSEWFVENLQNVADKVLEFFDNPKDMIFTDIEKLAYDKAEICHICKDGFDDERNIKVRDHDHITGEFRGAAHSKCNINYKDKRFVPVIFHNLSGYDSHLFIREVAMGFPGQVSVLPQTKERYISFVKFMEDRKFSFRFIDSFKFMASSLDKLASYLDQLPILQKVFETDYNETQINLLKRKGVFPYEYVSSLEKLQDTTLPSIEEFHSSLTDSDISAEDYEHAKRVRDCFKISTLGE</sequence>
<evidence type="ECO:0008006" key="3">
    <source>
        <dbReference type="Google" id="ProtNLM"/>
    </source>
</evidence>
<dbReference type="PANTHER" id="PTHR31511">
    <property type="entry name" value="PROTEIN CBG23764"/>
    <property type="match status" value="1"/>
</dbReference>
<dbReference type="InterPro" id="IPR004211">
    <property type="entry name" value="Endonuclease_7"/>
</dbReference>
<name>A0ABD2WNC8_9HYME</name>